<evidence type="ECO:0000259" key="4">
    <source>
        <dbReference type="Pfam" id="PF13193"/>
    </source>
</evidence>
<evidence type="ECO:0000256" key="2">
    <source>
        <dbReference type="ARBA" id="ARBA00022598"/>
    </source>
</evidence>
<dbReference type="Gene3D" id="3.40.50.12780">
    <property type="entry name" value="N-terminal domain of ligase-like"/>
    <property type="match status" value="1"/>
</dbReference>
<dbReference type="InterPro" id="IPR000873">
    <property type="entry name" value="AMP-dep_synth/lig_dom"/>
</dbReference>
<comment type="similarity">
    <text evidence="1">Belongs to the ATP-dependent AMP-binding enzyme family.</text>
</comment>
<evidence type="ECO:0000259" key="3">
    <source>
        <dbReference type="Pfam" id="PF00501"/>
    </source>
</evidence>
<reference evidence="5" key="1">
    <citation type="submission" date="2018-05" db="EMBL/GenBank/DDBJ databases">
        <authorList>
            <person name="Lanie J.A."/>
            <person name="Ng W.-L."/>
            <person name="Kazmierczak K.M."/>
            <person name="Andrzejewski T.M."/>
            <person name="Davidsen T.M."/>
            <person name="Wayne K.J."/>
            <person name="Tettelin H."/>
            <person name="Glass J.I."/>
            <person name="Rusch D."/>
            <person name="Podicherti R."/>
            <person name="Tsui H.-C.T."/>
            <person name="Winkler M.E."/>
        </authorList>
    </citation>
    <scope>NUCLEOTIDE SEQUENCE</scope>
</reference>
<feature type="domain" description="AMP-binding enzyme C-terminal" evidence="4">
    <location>
        <begin position="167"/>
        <end position="242"/>
    </location>
</feature>
<dbReference type="FunFam" id="3.30.300.30:FF:000008">
    <property type="entry name" value="2,3-dihydroxybenzoate-AMP ligase"/>
    <property type="match status" value="1"/>
</dbReference>
<dbReference type="GO" id="GO:0031956">
    <property type="term" value="F:medium-chain fatty acid-CoA ligase activity"/>
    <property type="evidence" value="ECO:0007669"/>
    <property type="project" value="TreeGrafter"/>
</dbReference>
<evidence type="ECO:0008006" key="6">
    <source>
        <dbReference type="Google" id="ProtNLM"/>
    </source>
</evidence>
<dbReference type="Pfam" id="PF00501">
    <property type="entry name" value="AMP-binding"/>
    <property type="match status" value="1"/>
</dbReference>
<sequence>MMGVPTYYSRLLKTPDFQRETCRNMRLFISGSAPLRPETFKAFEQCSGFEILERYGMTETLMNTSNPLDGERRPGSVGPPLPSVNIRVADDNNNAIPSGSVGNLQVRGPNVFAGYWRMPTKTAQEFTTDHWFRTGDLAVIDVDGYVSIVGRSKDMIITGGLNVYPREVEQVIDQINGVAESAVVGIPHSDFGEGVVAVVAAQADHELEEQEIINSVREHLADFKVPKRVVFVDCLPRNTMGKVAKARLRKDLDGMFR</sequence>
<dbReference type="AlphaFoldDB" id="A0A382WK96"/>
<keyword evidence="2" id="KW-0436">Ligase</keyword>
<name>A0A382WK96_9ZZZZ</name>
<dbReference type="GO" id="GO:0006631">
    <property type="term" value="P:fatty acid metabolic process"/>
    <property type="evidence" value="ECO:0007669"/>
    <property type="project" value="TreeGrafter"/>
</dbReference>
<dbReference type="Pfam" id="PF13193">
    <property type="entry name" value="AMP-binding_C"/>
    <property type="match status" value="1"/>
</dbReference>
<evidence type="ECO:0000313" key="5">
    <source>
        <dbReference type="EMBL" id="SVD59267.1"/>
    </source>
</evidence>
<dbReference type="Gene3D" id="3.30.300.30">
    <property type="match status" value="1"/>
</dbReference>
<gene>
    <name evidence="5" type="ORF">METZ01_LOCUS412121</name>
</gene>
<dbReference type="InterPro" id="IPR045851">
    <property type="entry name" value="AMP-bd_C_sf"/>
</dbReference>
<proteinExistence type="inferred from homology"/>
<organism evidence="5">
    <name type="scientific">marine metagenome</name>
    <dbReference type="NCBI Taxonomy" id="408172"/>
    <lineage>
        <taxon>unclassified sequences</taxon>
        <taxon>metagenomes</taxon>
        <taxon>ecological metagenomes</taxon>
    </lineage>
</organism>
<feature type="domain" description="AMP-dependent synthetase/ligase" evidence="3">
    <location>
        <begin position="1"/>
        <end position="116"/>
    </location>
</feature>
<dbReference type="InterPro" id="IPR025110">
    <property type="entry name" value="AMP-bd_C"/>
</dbReference>
<dbReference type="SUPFAM" id="SSF56801">
    <property type="entry name" value="Acetyl-CoA synthetase-like"/>
    <property type="match status" value="1"/>
</dbReference>
<dbReference type="PANTHER" id="PTHR43201">
    <property type="entry name" value="ACYL-COA SYNTHETASE"/>
    <property type="match status" value="1"/>
</dbReference>
<evidence type="ECO:0000256" key="1">
    <source>
        <dbReference type="ARBA" id="ARBA00006432"/>
    </source>
</evidence>
<dbReference type="EMBL" id="UINC01160551">
    <property type="protein sequence ID" value="SVD59267.1"/>
    <property type="molecule type" value="Genomic_DNA"/>
</dbReference>
<dbReference type="InterPro" id="IPR042099">
    <property type="entry name" value="ANL_N_sf"/>
</dbReference>
<accession>A0A382WK96</accession>
<dbReference type="PANTHER" id="PTHR43201:SF8">
    <property type="entry name" value="ACYL-COA SYNTHETASE FAMILY MEMBER 3"/>
    <property type="match status" value="1"/>
</dbReference>
<protein>
    <recommendedName>
        <fullName evidence="6">AMP-dependent synthetase/ligase domain-containing protein</fullName>
    </recommendedName>
</protein>